<proteinExistence type="predicted"/>
<organism evidence="1 2">
    <name type="scientific">Glycomyces buryatensis</name>
    <dbReference type="NCBI Taxonomy" id="2570927"/>
    <lineage>
        <taxon>Bacteria</taxon>
        <taxon>Bacillati</taxon>
        <taxon>Actinomycetota</taxon>
        <taxon>Actinomycetes</taxon>
        <taxon>Glycomycetales</taxon>
        <taxon>Glycomycetaceae</taxon>
        <taxon>Glycomyces</taxon>
    </lineage>
</organism>
<gene>
    <name evidence="1" type="ORF">FAB82_11715</name>
</gene>
<dbReference type="Proteomes" id="UP000308760">
    <property type="component" value="Unassembled WGS sequence"/>
</dbReference>
<name>A0A4S8QJB4_9ACTN</name>
<dbReference type="InterPro" id="IPR027417">
    <property type="entry name" value="P-loop_NTPase"/>
</dbReference>
<protein>
    <submittedName>
        <fullName evidence="1">Sulfotransferase</fullName>
    </submittedName>
</protein>
<keyword evidence="1" id="KW-0808">Transferase</keyword>
<dbReference type="SUPFAM" id="SSF52540">
    <property type="entry name" value="P-loop containing nucleoside triphosphate hydrolases"/>
    <property type="match status" value="1"/>
</dbReference>
<dbReference type="PANTHER" id="PTHR36451">
    <property type="entry name" value="PAPS-DEPENDENT SULFOTRANSFERASE STF3"/>
    <property type="match status" value="1"/>
</dbReference>
<dbReference type="OrthoDB" id="9777890at2"/>
<reference evidence="2" key="1">
    <citation type="submission" date="2019-04" db="EMBL/GenBank/DDBJ databases">
        <title>Nocardioides xinjiangensis sp. nov.</title>
        <authorList>
            <person name="Liu S."/>
        </authorList>
    </citation>
    <scope>NUCLEOTIDE SEQUENCE [LARGE SCALE GENOMIC DNA]</scope>
    <source>
        <strain evidence="2">18</strain>
    </source>
</reference>
<sequence>MQRTSGTTKMLNILLTPTTLDRRNPAKTWRKMVAAAEADQRSSFDGDRQWLDDLEFAFGCYADVKHLGPIGWASTKSEFSMRMVNRLRVRRLHAEIPAIGNEPIERPVFIVGLPRTATTLTHKILAASEGHRGPLAWEMYNVDLKADPQTDAERIAKLTKDLEMLPKLMPALPYQHPTSATSPEESLLIVPHTAYHLCRAPLPRYREWLDQHDHTTDYGYLKQALQVLQYGRERKRWILKAPFDLFNLGAICKVFPDAKIVWTHRDPMTVMASTCSLIESFWRMALRRTDTHELGETFLTLLSDMVDQARETRHTLPSGAVIDVPYHRLNHDPHTYVPLLYRQLDAKWTAEDAANLDGQLARPANDRKHEYSLSDYGLTHSEVDDAFGDYIKLVSSLN</sequence>
<evidence type="ECO:0000313" key="2">
    <source>
        <dbReference type="Proteomes" id="UP000308760"/>
    </source>
</evidence>
<reference evidence="1 2" key="2">
    <citation type="submission" date="2019-05" db="EMBL/GenBank/DDBJ databases">
        <title>Glycomyces buryatensis sp. nov.</title>
        <authorList>
            <person name="Nikitina E."/>
        </authorList>
    </citation>
    <scope>NUCLEOTIDE SEQUENCE [LARGE SCALE GENOMIC DNA]</scope>
    <source>
        <strain evidence="1 2">18</strain>
    </source>
</reference>
<dbReference type="RefSeq" id="WP_136534729.1">
    <property type="nucleotide sequence ID" value="NZ_STGY01000044.1"/>
</dbReference>
<dbReference type="PANTHER" id="PTHR36451:SF1">
    <property type="entry name" value="OMEGA-HYDROXY-BETA-DIHYDROMENAQUINONE-9 SULFOTRANSFERASE STF3"/>
    <property type="match status" value="1"/>
</dbReference>
<dbReference type="Gene3D" id="3.40.50.300">
    <property type="entry name" value="P-loop containing nucleotide triphosphate hydrolases"/>
    <property type="match status" value="1"/>
</dbReference>
<evidence type="ECO:0000313" key="1">
    <source>
        <dbReference type="EMBL" id="THV41459.1"/>
    </source>
</evidence>
<comment type="caution">
    <text evidence="1">The sequence shown here is derived from an EMBL/GenBank/DDBJ whole genome shotgun (WGS) entry which is preliminary data.</text>
</comment>
<dbReference type="GO" id="GO:0016740">
    <property type="term" value="F:transferase activity"/>
    <property type="evidence" value="ECO:0007669"/>
    <property type="project" value="UniProtKB-KW"/>
</dbReference>
<dbReference type="AlphaFoldDB" id="A0A4S8QJB4"/>
<dbReference type="Pfam" id="PF13469">
    <property type="entry name" value="Sulfotransfer_3"/>
    <property type="match status" value="1"/>
</dbReference>
<accession>A0A4S8QJB4</accession>
<dbReference type="EMBL" id="STGY01000044">
    <property type="protein sequence ID" value="THV41459.1"/>
    <property type="molecule type" value="Genomic_DNA"/>
</dbReference>
<dbReference type="InterPro" id="IPR052736">
    <property type="entry name" value="Stf3_sulfotransferase"/>
</dbReference>
<keyword evidence="2" id="KW-1185">Reference proteome</keyword>